<feature type="compositionally biased region" description="Basic residues" evidence="1">
    <location>
        <begin position="877"/>
        <end position="887"/>
    </location>
</feature>
<dbReference type="RefSeq" id="WP_212013750.1">
    <property type="nucleotide sequence ID" value="NZ_JAAFYZ010000108.1"/>
</dbReference>
<comment type="caution">
    <text evidence="2">The sequence shown here is derived from an EMBL/GenBank/DDBJ whole genome shotgun (WGS) entry which is preliminary data.</text>
</comment>
<evidence type="ECO:0000313" key="2">
    <source>
        <dbReference type="EMBL" id="MBS2550605.1"/>
    </source>
</evidence>
<proteinExistence type="predicted"/>
<evidence type="ECO:0000313" key="3">
    <source>
        <dbReference type="Proteomes" id="UP000730482"/>
    </source>
</evidence>
<protein>
    <recommendedName>
        <fullName evidence="4">PBS lyase HEAT domain protein repeat-containing protein</fullName>
    </recommendedName>
</protein>
<reference evidence="2 3" key="1">
    <citation type="submission" date="2020-02" db="EMBL/GenBank/DDBJ databases">
        <title>Acidophilic actinobacteria isolated from forest soil.</title>
        <authorList>
            <person name="Golinska P."/>
        </authorList>
    </citation>
    <scope>NUCLEOTIDE SEQUENCE [LARGE SCALE GENOMIC DNA]</scope>
    <source>
        <strain evidence="2 3">NL8</strain>
    </source>
</reference>
<dbReference type="EMBL" id="JAAFYZ010000108">
    <property type="protein sequence ID" value="MBS2550605.1"/>
    <property type="molecule type" value="Genomic_DNA"/>
</dbReference>
<name>A0ABS5KXD1_9ACTN</name>
<organism evidence="2 3">
    <name type="scientific">Catenulispora pinistramenti</name>
    <dbReference type="NCBI Taxonomy" id="2705254"/>
    <lineage>
        <taxon>Bacteria</taxon>
        <taxon>Bacillati</taxon>
        <taxon>Actinomycetota</taxon>
        <taxon>Actinomycetes</taxon>
        <taxon>Catenulisporales</taxon>
        <taxon>Catenulisporaceae</taxon>
        <taxon>Catenulispora</taxon>
    </lineage>
</organism>
<evidence type="ECO:0008006" key="4">
    <source>
        <dbReference type="Google" id="ProtNLM"/>
    </source>
</evidence>
<keyword evidence="3" id="KW-1185">Reference proteome</keyword>
<gene>
    <name evidence="2" type="ORF">KGQ19_27405</name>
</gene>
<sequence>MTDAAVLATVADASLEWRRTLVRMVGAARRSDLADRLAESYRDSLGEADTARLLPLCTAEVAERLLPELAHELTGWSRLGVRHPALMLEYARRELAATPAGSRAGGWAIFGAGLVAAAEERPGQVLDLLEEFPLPQGIPDAFLRRIRVLARADEDRTLRLLTVADGGLANRWWYLSRTTRRRLARSGRPEIVVIGRTLQHDAAAFADLLGGLPPSARAEFYDAVTADREKGTAILAPAVLDALPRRHRHAEARRMLVLPSFTDRPGQRLVYIARLPWDEARAELRAAVRRADAQERADAYPLLVACAAAEDHAPAVTALVTEELGRLRNEQDPVRRAALAALAAVPARLFQDVPAMSDTLLSLVTYALEARDCGWGTRAALQQLACRILAHQATDGSGAAEEAGSSSSGTGTGDLLAWSLLAFEHLAGATSAFHLGQLDQNLRRGQELAVYRTMRPWIERGIERADHRLVLALAQSLGRRAWRIPELQDAIAHAIWHGTSSTARSAIDLWLADPACRDVRVGRLAAWDPSVAALWRVAGVPSMRRTDLLDPYVSGERAIKGRFIAQSDATWVGQFRPSHHWLPRQLAAYARQLAKVAADRGAKTHVRTGAISVLGTISGEGQREVRRYLDSSEIPLAEAALQSLASSDDPAATLPILLAHADGDRARVAVYAAAHAARFARPSAAAPVLTEVALSPTAKVTSRKEALRIAAGLEIPGLVDLLQAVWRVPGQHRDVKAAVISRLTDRLDDERVPALLREAVGEDPAIALQLLRTRPHQLPDRHRHVYGDLIAAACDARDPKVSSQALAVAPRWHRWSDAVATVVCTAMTDLDRLGDRATPPSALFALLAEGMPVSRYRAVLEALLAGDARDGQDGAPHRRHDAARHNHQHDAAQHTHQHDAAQHTHQDNAQHNRVDGRDRPARRRLVQIAQAAAEVRGPNPVERRAIRSLTAQTLAEHPGYARLAATLAASAVDLDAEVEQVAGELLELAAELAGRPDAAVRAGEHLVAMVAIGEPWDPAAVLAAVDALAAREESAAGLIATRLAGIAGARLDWPQGYRSVVGALRRHSDPIVVEEALDLDIGAARV</sequence>
<accession>A0ABS5KXD1</accession>
<feature type="region of interest" description="Disordered" evidence="1">
    <location>
        <begin position="869"/>
        <end position="917"/>
    </location>
</feature>
<evidence type="ECO:0000256" key="1">
    <source>
        <dbReference type="SAM" id="MobiDB-lite"/>
    </source>
</evidence>
<dbReference type="Proteomes" id="UP000730482">
    <property type="component" value="Unassembled WGS sequence"/>
</dbReference>
<feature type="compositionally biased region" description="Basic and acidic residues" evidence="1">
    <location>
        <begin position="888"/>
        <end position="917"/>
    </location>
</feature>